<gene>
    <name evidence="1" type="ORF">SAMN06272737_12613</name>
</gene>
<sequence>MIIEPIATGLDLDEVEVALLRAAVGDYAAEAAVLLLANDGYWLARLRAAGLITVEAEPVGGQLWARIEWAELDAALADGRLPGSEEELAVLRVAVSLADGRPVDLADVAVALDRRTLGLVLAALAHAAGSHDHRAPAPTGPRPDADLRLGPLIAWPARH</sequence>
<dbReference type="EMBL" id="FZNO01000026">
    <property type="protein sequence ID" value="SNR79485.1"/>
    <property type="molecule type" value="Genomic_DNA"/>
</dbReference>
<dbReference type="RefSeq" id="WP_089338237.1">
    <property type="nucleotide sequence ID" value="NZ_FZNO01000026.1"/>
</dbReference>
<name>A0A238Z7N9_9ACTN</name>
<evidence type="ECO:0000313" key="1">
    <source>
        <dbReference type="EMBL" id="SNR79485.1"/>
    </source>
</evidence>
<dbReference type="Proteomes" id="UP000198403">
    <property type="component" value="Unassembled WGS sequence"/>
</dbReference>
<evidence type="ECO:0000313" key="2">
    <source>
        <dbReference type="Proteomes" id="UP000198403"/>
    </source>
</evidence>
<keyword evidence="2" id="KW-1185">Reference proteome</keyword>
<protein>
    <submittedName>
        <fullName evidence="1">Uncharacterized protein</fullName>
    </submittedName>
</protein>
<accession>A0A238Z7N9</accession>
<dbReference type="OrthoDB" id="3532716at2"/>
<proteinExistence type="predicted"/>
<organism evidence="1 2">
    <name type="scientific">Blastococcus mobilis</name>
    <dbReference type="NCBI Taxonomy" id="1938746"/>
    <lineage>
        <taxon>Bacteria</taxon>
        <taxon>Bacillati</taxon>
        <taxon>Actinomycetota</taxon>
        <taxon>Actinomycetes</taxon>
        <taxon>Geodermatophilales</taxon>
        <taxon>Geodermatophilaceae</taxon>
        <taxon>Blastococcus</taxon>
    </lineage>
</organism>
<reference evidence="1 2" key="1">
    <citation type="submission" date="2017-06" db="EMBL/GenBank/DDBJ databases">
        <authorList>
            <person name="Kim H.J."/>
            <person name="Triplett B.A."/>
        </authorList>
    </citation>
    <scope>NUCLEOTIDE SEQUENCE [LARGE SCALE GENOMIC DNA]</scope>
    <source>
        <strain evidence="1 2">DSM 44272</strain>
    </source>
</reference>
<dbReference type="AlphaFoldDB" id="A0A238Z7N9"/>